<evidence type="ECO:0000256" key="4">
    <source>
        <dbReference type="ARBA" id="ARBA00022840"/>
    </source>
</evidence>
<comment type="catalytic activity">
    <reaction evidence="8">
        <text>L-threonyl-[protein] + ATP = O-phospho-L-threonyl-[protein] + ADP + H(+)</text>
        <dbReference type="Rhea" id="RHEA:46608"/>
        <dbReference type="Rhea" id="RHEA-COMP:11060"/>
        <dbReference type="Rhea" id="RHEA-COMP:11605"/>
        <dbReference type="ChEBI" id="CHEBI:15378"/>
        <dbReference type="ChEBI" id="CHEBI:30013"/>
        <dbReference type="ChEBI" id="CHEBI:30616"/>
        <dbReference type="ChEBI" id="CHEBI:61977"/>
        <dbReference type="ChEBI" id="CHEBI:456216"/>
        <dbReference type="EC" id="2.7.12.2"/>
    </reaction>
</comment>
<dbReference type="Pfam" id="PF00069">
    <property type="entry name" value="Pkinase"/>
    <property type="match status" value="1"/>
</dbReference>
<dbReference type="InterPro" id="IPR011009">
    <property type="entry name" value="Kinase-like_dom_sf"/>
</dbReference>
<dbReference type="PROSITE" id="PS00108">
    <property type="entry name" value="PROTEIN_KINASE_ST"/>
    <property type="match status" value="1"/>
</dbReference>
<evidence type="ECO:0000313" key="12">
    <source>
        <dbReference type="Proteomes" id="UP000630660"/>
    </source>
</evidence>
<evidence type="ECO:0000256" key="6">
    <source>
        <dbReference type="ARBA" id="ARBA00038999"/>
    </source>
</evidence>
<organism evidence="11 12">
    <name type="scientific">candidate division WOR-3 bacterium</name>
    <dbReference type="NCBI Taxonomy" id="2052148"/>
    <lineage>
        <taxon>Bacteria</taxon>
        <taxon>Bacteria division WOR-3</taxon>
    </lineage>
</organism>
<dbReference type="Gene3D" id="1.10.510.10">
    <property type="entry name" value="Transferase(Phosphotransferase) domain 1"/>
    <property type="match status" value="1"/>
</dbReference>
<dbReference type="GO" id="GO:0004672">
    <property type="term" value="F:protein kinase activity"/>
    <property type="evidence" value="ECO:0007669"/>
    <property type="project" value="InterPro"/>
</dbReference>
<keyword evidence="3 11" id="KW-0418">Kinase</keyword>
<dbReference type="GO" id="GO:0005524">
    <property type="term" value="F:ATP binding"/>
    <property type="evidence" value="ECO:0007669"/>
    <property type="project" value="UniProtKB-KW"/>
</dbReference>
<dbReference type="PANTHER" id="PTHR48013">
    <property type="entry name" value="DUAL SPECIFICITY MITOGEN-ACTIVATED PROTEIN KINASE KINASE 5-RELATED"/>
    <property type="match status" value="1"/>
</dbReference>
<evidence type="ECO:0000256" key="1">
    <source>
        <dbReference type="ARBA" id="ARBA00022679"/>
    </source>
</evidence>
<dbReference type="PANTHER" id="PTHR48013:SF9">
    <property type="entry name" value="DUAL SPECIFICITY MITOGEN-ACTIVATED PROTEIN KINASE KINASE 5"/>
    <property type="match status" value="1"/>
</dbReference>
<dbReference type="CDD" id="cd14014">
    <property type="entry name" value="STKc_PknB_like"/>
    <property type="match status" value="1"/>
</dbReference>
<keyword evidence="1" id="KW-0808">Transferase</keyword>
<evidence type="ECO:0000256" key="9">
    <source>
        <dbReference type="ARBA" id="ARBA00051693"/>
    </source>
</evidence>
<accession>A0A9D5QEH3</accession>
<protein>
    <recommendedName>
        <fullName evidence="6">mitogen-activated protein kinase kinase</fullName>
        <ecNumber evidence="6">2.7.12.2</ecNumber>
    </recommendedName>
</protein>
<comment type="caution">
    <text evidence="11">The sequence shown here is derived from an EMBL/GenBank/DDBJ whole genome shotgun (WGS) entry which is preliminary data.</text>
</comment>
<evidence type="ECO:0000256" key="8">
    <source>
        <dbReference type="ARBA" id="ARBA00049299"/>
    </source>
</evidence>
<evidence type="ECO:0000256" key="7">
    <source>
        <dbReference type="ARBA" id="ARBA00049014"/>
    </source>
</evidence>
<name>A0A9D5QEH3_UNCW3</name>
<sequence length="204" mass="22584">MKQVQSQVALPEGFTPIRELGSGAGTAVLEVKDSGTGKLMVIKLATSPDPAHRLEREYVILKRFDHPGIVRVYDFGYLENLPYFTMERVNGKPFNAYIGQFRSKDSFVPVFLEVLVKTIAILSTVHHQGMVHSDVKPANLLVRPGGKPVLLDFGFAEDYLLEHERNPAGTLDYAAPELFMGENIGPQSDLYSMGVMAYEALLGK</sequence>
<keyword evidence="4" id="KW-0067">ATP-binding</keyword>
<dbReference type="InterPro" id="IPR008271">
    <property type="entry name" value="Ser/Thr_kinase_AS"/>
</dbReference>
<evidence type="ECO:0000259" key="10">
    <source>
        <dbReference type="PROSITE" id="PS50011"/>
    </source>
</evidence>
<feature type="domain" description="Protein kinase" evidence="10">
    <location>
        <begin position="14"/>
        <end position="204"/>
    </location>
</feature>
<proteinExistence type="inferred from homology"/>
<keyword evidence="2" id="KW-0547">Nucleotide-binding</keyword>
<feature type="non-terminal residue" evidence="11">
    <location>
        <position position="204"/>
    </location>
</feature>
<dbReference type="SMART" id="SM00220">
    <property type="entry name" value="S_TKc"/>
    <property type="match status" value="1"/>
</dbReference>
<reference evidence="11" key="1">
    <citation type="submission" date="2019-11" db="EMBL/GenBank/DDBJ databases">
        <title>Microbial mats filling the niche in hypersaline microbial mats.</title>
        <authorList>
            <person name="Wong H.L."/>
            <person name="Macleod F.I."/>
            <person name="White R.A. III"/>
            <person name="Burns B.P."/>
        </authorList>
    </citation>
    <scope>NUCLEOTIDE SEQUENCE</scope>
    <source>
        <strain evidence="11">Bin_327</strain>
    </source>
</reference>
<dbReference type="EC" id="2.7.12.2" evidence="6"/>
<evidence type="ECO:0000313" key="11">
    <source>
        <dbReference type="EMBL" id="MBD3365040.1"/>
    </source>
</evidence>
<dbReference type="SUPFAM" id="SSF56112">
    <property type="entry name" value="Protein kinase-like (PK-like)"/>
    <property type="match status" value="1"/>
</dbReference>
<evidence type="ECO:0000256" key="5">
    <source>
        <dbReference type="ARBA" id="ARBA00038035"/>
    </source>
</evidence>
<dbReference type="EMBL" id="WJKJ01000247">
    <property type="protein sequence ID" value="MBD3365040.1"/>
    <property type="molecule type" value="Genomic_DNA"/>
</dbReference>
<dbReference type="InterPro" id="IPR000719">
    <property type="entry name" value="Prot_kinase_dom"/>
</dbReference>
<gene>
    <name evidence="11" type="ORF">GF359_07475</name>
</gene>
<evidence type="ECO:0000256" key="2">
    <source>
        <dbReference type="ARBA" id="ARBA00022741"/>
    </source>
</evidence>
<comment type="similarity">
    <text evidence="5">Belongs to the protein kinase superfamily. STE Ser/Thr protein kinase family. MAP kinase kinase subfamily.</text>
</comment>
<dbReference type="Proteomes" id="UP000630660">
    <property type="component" value="Unassembled WGS sequence"/>
</dbReference>
<comment type="catalytic activity">
    <reaction evidence="9">
        <text>L-tyrosyl-[protein] + ATP = O-phospho-L-tyrosyl-[protein] + ADP + H(+)</text>
        <dbReference type="Rhea" id="RHEA:10596"/>
        <dbReference type="Rhea" id="RHEA-COMP:10136"/>
        <dbReference type="Rhea" id="RHEA-COMP:20101"/>
        <dbReference type="ChEBI" id="CHEBI:15378"/>
        <dbReference type="ChEBI" id="CHEBI:30616"/>
        <dbReference type="ChEBI" id="CHEBI:46858"/>
        <dbReference type="ChEBI" id="CHEBI:61978"/>
        <dbReference type="ChEBI" id="CHEBI:456216"/>
        <dbReference type="EC" id="2.7.12.2"/>
    </reaction>
</comment>
<dbReference type="AlphaFoldDB" id="A0A9D5QEH3"/>
<dbReference type="PROSITE" id="PS50011">
    <property type="entry name" value="PROTEIN_KINASE_DOM"/>
    <property type="match status" value="1"/>
</dbReference>
<evidence type="ECO:0000256" key="3">
    <source>
        <dbReference type="ARBA" id="ARBA00022777"/>
    </source>
</evidence>
<comment type="catalytic activity">
    <reaction evidence="7">
        <text>L-seryl-[protein] + ATP = O-phospho-L-seryl-[protein] + ADP + H(+)</text>
        <dbReference type="Rhea" id="RHEA:17989"/>
        <dbReference type="Rhea" id="RHEA-COMP:9863"/>
        <dbReference type="Rhea" id="RHEA-COMP:11604"/>
        <dbReference type="ChEBI" id="CHEBI:15378"/>
        <dbReference type="ChEBI" id="CHEBI:29999"/>
        <dbReference type="ChEBI" id="CHEBI:30616"/>
        <dbReference type="ChEBI" id="CHEBI:83421"/>
        <dbReference type="ChEBI" id="CHEBI:456216"/>
        <dbReference type="EC" id="2.7.12.2"/>
    </reaction>
</comment>